<evidence type="ECO:0000313" key="3">
    <source>
        <dbReference type="Proteomes" id="UP001218188"/>
    </source>
</evidence>
<dbReference type="AlphaFoldDB" id="A0AAD6SA36"/>
<keyword evidence="1" id="KW-0472">Membrane</keyword>
<proteinExistence type="predicted"/>
<dbReference type="Proteomes" id="UP001218188">
    <property type="component" value="Unassembled WGS sequence"/>
</dbReference>
<feature type="transmembrane region" description="Helical" evidence="1">
    <location>
        <begin position="12"/>
        <end position="36"/>
    </location>
</feature>
<feature type="transmembrane region" description="Helical" evidence="1">
    <location>
        <begin position="56"/>
        <end position="73"/>
    </location>
</feature>
<comment type="caution">
    <text evidence="2">The sequence shown here is derived from an EMBL/GenBank/DDBJ whole genome shotgun (WGS) entry which is preliminary data.</text>
</comment>
<dbReference type="EMBL" id="JARJCM010000208">
    <property type="protein sequence ID" value="KAJ7022510.1"/>
    <property type="molecule type" value="Genomic_DNA"/>
</dbReference>
<keyword evidence="1" id="KW-0812">Transmembrane</keyword>
<gene>
    <name evidence="2" type="ORF">C8F04DRAFT_236733</name>
</gene>
<reference evidence="2" key="1">
    <citation type="submission" date="2023-03" db="EMBL/GenBank/DDBJ databases">
        <title>Massive genome expansion in bonnet fungi (Mycena s.s.) driven by repeated elements and novel gene families across ecological guilds.</title>
        <authorList>
            <consortium name="Lawrence Berkeley National Laboratory"/>
            <person name="Harder C.B."/>
            <person name="Miyauchi S."/>
            <person name="Viragh M."/>
            <person name="Kuo A."/>
            <person name="Thoen E."/>
            <person name="Andreopoulos B."/>
            <person name="Lu D."/>
            <person name="Skrede I."/>
            <person name="Drula E."/>
            <person name="Henrissat B."/>
            <person name="Morin E."/>
            <person name="Kohler A."/>
            <person name="Barry K."/>
            <person name="LaButti K."/>
            <person name="Morin E."/>
            <person name="Salamov A."/>
            <person name="Lipzen A."/>
            <person name="Mereny Z."/>
            <person name="Hegedus B."/>
            <person name="Baldrian P."/>
            <person name="Stursova M."/>
            <person name="Weitz H."/>
            <person name="Taylor A."/>
            <person name="Grigoriev I.V."/>
            <person name="Nagy L.G."/>
            <person name="Martin F."/>
            <person name="Kauserud H."/>
        </authorList>
    </citation>
    <scope>NUCLEOTIDE SEQUENCE</scope>
    <source>
        <strain evidence="2">CBHHK200</strain>
    </source>
</reference>
<sequence>MGKSPFTRYVKLTRLPAALSFFLANGLHGVTLGFLVPAHAALGMPFDFYFKTRTSSQTGFTVLLWGSLSLLMLPSECRSTFTSRLGLLLPSIICMCPIHRIPS</sequence>
<keyword evidence="1" id="KW-1133">Transmembrane helix</keyword>
<evidence type="ECO:0000256" key="1">
    <source>
        <dbReference type="SAM" id="Phobius"/>
    </source>
</evidence>
<evidence type="ECO:0000313" key="2">
    <source>
        <dbReference type="EMBL" id="KAJ7022510.1"/>
    </source>
</evidence>
<protein>
    <submittedName>
        <fullName evidence="2">Uncharacterized protein</fullName>
    </submittedName>
</protein>
<accession>A0AAD6SA36</accession>
<name>A0AAD6SA36_9AGAR</name>
<organism evidence="2 3">
    <name type="scientific">Mycena alexandri</name>
    <dbReference type="NCBI Taxonomy" id="1745969"/>
    <lineage>
        <taxon>Eukaryota</taxon>
        <taxon>Fungi</taxon>
        <taxon>Dikarya</taxon>
        <taxon>Basidiomycota</taxon>
        <taxon>Agaricomycotina</taxon>
        <taxon>Agaricomycetes</taxon>
        <taxon>Agaricomycetidae</taxon>
        <taxon>Agaricales</taxon>
        <taxon>Marasmiineae</taxon>
        <taxon>Mycenaceae</taxon>
        <taxon>Mycena</taxon>
    </lineage>
</organism>
<keyword evidence="3" id="KW-1185">Reference proteome</keyword>